<evidence type="ECO:0000313" key="2">
    <source>
        <dbReference type="EMBL" id="KIE47870.1"/>
    </source>
</evidence>
<evidence type="ECO:0000313" key="3">
    <source>
        <dbReference type="Proteomes" id="UP000031366"/>
    </source>
</evidence>
<dbReference type="EMBL" id="AYSO01000013">
    <property type="protein sequence ID" value="KIE47870.1"/>
    <property type="molecule type" value="Genomic_DNA"/>
</dbReference>
<feature type="transmembrane region" description="Helical" evidence="1">
    <location>
        <begin position="191"/>
        <end position="212"/>
    </location>
</feature>
<feature type="transmembrane region" description="Helical" evidence="1">
    <location>
        <begin position="138"/>
        <end position="154"/>
    </location>
</feature>
<feature type="transmembrane region" description="Helical" evidence="1">
    <location>
        <begin position="21"/>
        <end position="40"/>
    </location>
</feature>
<sequence length="215" mass="24185">MDVNEIRPYEKNSLSKKQVGINVILFFVIGIVSGIAAKYMDTVPSNGVIGSIINVMGNIFSQIEVWVLIATIISSWSKTPISAAINVFMFFFGMILSYYIYSMKLFGFFPSYYFIYWGLIAFLSPFAAYVTWYGRGQGWIAALCAALPIGLLLSRGYSFYYLLDISSGFDLAAAILLYFILPINKKQCFKILPWVIVIAFIFRHSSILSHIFGGL</sequence>
<feature type="transmembrane region" description="Helical" evidence="1">
    <location>
        <begin position="52"/>
        <end position="76"/>
    </location>
</feature>
<protein>
    <submittedName>
        <fullName evidence="2">Putative membrane protein</fullName>
    </submittedName>
</protein>
<keyword evidence="1" id="KW-1133">Transmembrane helix</keyword>
<name>A0A0C1UKS6_9CLOT</name>
<evidence type="ECO:0000256" key="1">
    <source>
        <dbReference type="SAM" id="Phobius"/>
    </source>
</evidence>
<feature type="transmembrane region" description="Helical" evidence="1">
    <location>
        <begin position="83"/>
        <end position="101"/>
    </location>
</feature>
<comment type="caution">
    <text evidence="2">The sequence shown here is derived from an EMBL/GenBank/DDBJ whole genome shotgun (WGS) entry which is preliminary data.</text>
</comment>
<organism evidence="2 3">
    <name type="scientific">Clostridium argentinense CDC 2741</name>
    <dbReference type="NCBI Taxonomy" id="1418104"/>
    <lineage>
        <taxon>Bacteria</taxon>
        <taxon>Bacillati</taxon>
        <taxon>Bacillota</taxon>
        <taxon>Clostridia</taxon>
        <taxon>Eubacteriales</taxon>
        <taxon>Clostridiaceae</taxon>
        <taxon>Clostridium</taxon>
    </lineage>
</organism>
<dbReference type="AlphaFoldDB" id="A0A0C1UKS6"/>
<keyword evidence="1" id="KW-0472">Membrane</keyword>
<reference evidence="2 3" key="1">
    <citation type="journal article" date="2015" name="Infect. Genet. Evol.">
        <title>Genomic sequences of six botulinum neurotoxin-producing strains representing three clostridial species illustrate the mobility and diversity of botulinum neurotoxin genes.</title>
        <authorList>
            <person name="Smith T.J."/>
            <person name="Hill K.K."/>
            <person name="Xie G."/>
            <person name="Foley B.T."/>
            <person name="Williamson C.H."/>
            <person name="Foster J.T."/>
            <person name="Johnson S.L."/>
            <person name="Chertkov O."/>
            <person name="Teshima H."/>
            <person name="Gibbons H.S."/>
            <person name="Johnsky L.A."/>
            <person name="Karavis M.A."/>
            <person name="Smith L.A."/>
        </authorList>
    </citation>
    <scope>NUCLEOTIDE SEQUENCE [LARGE SCALE GENOMIC DNA]</scope>
    <source>
        <strain evidence="2 3">CDC 2741</strain>
    </source>
</reference>
<dbReference type="RefSeq" id="WP_052267988.1">
    <property type="nucleotide sequence ID" value="NZ_AYSO01000013.1"/>
</dbReference>
<proteinExistence type="predicted"/>
<feature type="transmembrane region" description="Helical" evidence="1">
    <location>
        <begin position="160"/>
        <end position="179"/>
    </location>
</feature>
<keyword evidence="1" id="KW-0812">Transmembrane</keyword>
<feature type="transmembrane region" description="Helical" evidence="1">
    <location>
        <begin position="113"/>
        <end position="131"/>
    </location>
</feature>
<dbReference type="OrthoDB" id="2339365at2"/>
<keyword evidence="3" id="KW-1185">Reference proteome</keyword>
<gene>
    <name evidence="2" type="ORF">U732_3683</name>
</gene>
<dbReference type="Proteomes" id="UP000031366">
    <property type="component" value="Unassembled WGS sequence"/>
</dbReference>
<accession>A0A0C1UKS6</accession>